<accession>A0ABX2CI83</accession>
<evidence type="ECO:0000259" key="2">
    <source>
        <dbReference type="Pfam" id="PF14237"/>
    </source>
</evidence>
<feature type="transmembrane region" description="Helical" evidence="1">
    <location>
        <begin position="159"/>
        <end position="180"/>
    </location>
</feature>
<evidence type="ECO:0000313" key="4">
    <source>
        <dbReference type="Proteomes" id="UP000886476"/>
    </source>
</evidence>
<dbReference type="Proteomes" id="UP000886476">
    <property type="component" value="Unassembled WGS sequence"/>
</dbReference>
<comment type="caution">
    <text evidence="3">The sequence shown here is derived from an EMBL/GenBank/DDBJ whole genome shotgun (WGS) entry which is preliminary data.</text>
</comment>
<evidence type="ECO:0000313" key="3">
    <source>
        <dbReference type="EMBL" id="NPU67923.1"/>
    </source>
</evidence>
<sequence>MSNRSWYYAEQGQQQGPISEDELRDLIARSVVTAETLLWSDGMAGWEKAGRIPGLMSGVASIAPGGPPAFDRGSPAPAGAVSIKLGTWSYLGWTLLYVIGQFLIVITPWTAVYLYRYVVERISVPGRPNLSFIGQPLEIWYVFVGMGVLTYVGMSDQPIIKLAAVIAQAFLGWMVMRWVLSRIASNGEPLPIRFEGSPVVYFAWYLALIVSVVTIVGWAWVAAAWMRWICRNIQGTRREVVFNGTGLQVLWRTLVFVLGSSVIIPIPWLLRWYSAWYISQFALVPRTTQPT</sequence>
<feature type="transmembrane region" description="Helical" evidence="1">
    <location>
        <begin position="132"/>
        <end position="152"/>
    </location>
</feature>
<keyword evidence="1" id="KW-0812">Transmembrane</keyword>
<name>A0ABX2CI83_9BRAD</name>
<dbReference type="InterPro" id="IPR025640">
    <property type="entry name" value="GYF_2"/>
</dbReference>
<protein>
    <submittedName>
        <fullName evidence="3">DUF4339 domain-containing protein</fullName>
    </submittedName>
</protein>
<dbReference type="Pfam" id="PF14237">
    <property type="entry name" value="GYF_2"/>
    <property type="match status" value="1"/>
</dbReference>
<keyword evidence="1" id="KW-1133">Transmembrane helix</keyword>
<feature type="transmembrane region" description="Helical" evidence="1">
    <location>
        <begin position="249"/>
        <end position="270"/>
    </location>
</feature>
<dbReference type="EMBL" id="JABFDN010000008">
    <property type="protein sequence ID" value="NPU67923.1"/>
    <property type="molecule type" value="Genomic_DNA"/>
</dbReference>
<keyword evidence="4" id="KW-1185">Reference proteome</keyword>
<proteinExistence type="predicted"/>
<feature type="transmembrane region" description="Helical" evidence="1">
    <location>
        <begin position="90"/>
        <end position="112"/>
    </location>
</feature>
<dbReference type="RefSeq" id="WP_172112995.1">
    <property type="nucleotide sequence ID" value="NZ_JABFDN010000008.1"/>
</dbReference>
<evidence type="ECO:0000256" key="1">
    <source>
        <dbReference type="SAM" id="Phobius"/>
    </source>
</evidence>
<feature type="domain" description="GYF" evidence="2">
    <location>
        <begin position="6"/>
        <end position="55"/>
    </location>
</feature>
<keyword evidence="1" id="KW-0472">Membrane</keyword>
<gene>
    <name evidence="3" type="ORF">HL667_23170</name>
</gene>
<reference evidence="3" key="1">
    <citation type="submission" date="2020-05" db="EMBL/GenBank/DDBJ databases">
        <title>Nod-independent and nitrogen-fixing Bradyrhizobium aeschynomene sp. nov. isolated from nodules of Aeschynomene indica.</title>
        <authorList>
            <person name="Zhang Z."/>
        </authorList>
    </citation>
    <scope>NUCLEOTIDE SEQUENCE</scope>
    <source>
        <strain evidence="3">83012</strain>
    </source>
</reference>
<organism evidence="3 4">
    <name type="scientific">Bradyrhizobium aeschynomenes</name>
    <dbReference type="NCBI Taxonomy" id="2734909"/>
    <lineage>
        <taxon>Bacteria</taxon>
        <taxon>Pseudomonadati</taxon>
        <taxon>Pseudomonadota</taxon>
        <taxon>Alphaproteobacteria</taxon>
        <taxon>Hyphomicrobiales</taxon>
        <taxon>Nitrobacteraceae</taxon>
        <taxon>Bradyrhizobium</taxon>
    </lineage>
</organism>
<feature type="transmembrane region" description="Helical" evidence="1">
    <location>
        <begin position="200"/>
        <end position="228"/>
    </location>
</feature>